<keyword evidence="3" id="KW-1185">Reference proteome</keyword>
<dbReference type="AlphaFoldDB" id="A0A218UHY6"/>
<gene>
    <name evidence="2" type="ORF">RLOC_00000679</name>
</gene>
<feature type="region of interest" description="Disordered" evidence="1">
    <location>
        <begin position="1"/>
        <end position="33"/>
    </location>
</feature>
<accession>A0A218UHY6</accession>
<protein>
    <submittedName>
        <fullName evidence="2">Uncharacterized protein</fullName>
    </submittedName>
</protein>
<name>A0A218UHY6_9PASE</name>
<comment type="caution">
    <text evidence="2">The sequence shown here is derived from an EMBL/GenBank/DDBJ whole genome shotgun (WGS) entry which is preliminary data.</text>
</comment>
<evidence type="ECO:0000313" key="3">
    <source>
        <dbReference type="Proteomes" id="UP000197619"/>
    </source>
</evidence>
<dbReference type="Proteomes" id="UP000197619">
    <property type="component" value="Unassembled WGS sequence"/>
</dbReference>
<evidence type="ECO:0000313" key="2">
    <source>
        <dbReference type="EMBL" id="OWK53335.1"/>
    </source>
</evidence>
<dbReference type="EMBL" id="MUZQ01000293">
    <property type="protein sequence ID" value="OWK53335.1"/>
    <property type="molecule type" value="Genomic_DNA"/>
</dbReference>
<evidence type="ECO:0000256" key="1">
    <source>
        <dbReference type="SAM" id="MobiDB-lite"/>
    </source>
</evidence>
<proteinExistence type="predicted"/>
<organism evidence="2 3">
    <name type="scientific">Lonchura striata</name>
    <name type="common">white-rumped munia</name>
    <dbReference type="NCBI Taxonomy" id="40157"/>
    <lineage>
        <taxon>Eukaryota</taxon>
        <taxon>Metazoa</taxon>
        <taxon>Chordata</taxon>
        <taxon>Craniata</taxon>
        <taxon>Vertebrata</taxon>
        <taxon>Euteleostomi</taxon>
        <taxon>Archelosauria</taxon>
        <taxon>Archosauria</taxon>
        <taxon>Dinosauria</taxon>
        <taxon>Saurischia</taxon>
        <taxon>Theropoda</taxon>
        <taxon>Coelurosauria</taxon>
        <taxon>Aves</taxon>
        <taxon>Neognathae</taxon>
        <taxon>Neoaves</taxon>
        <taxon>Telluraves</taxon>
        <taxon>Australaves</taxon>
        <taxon>Passeriformes</taxon>
        <taxon>Passeroidea</taxon>
        <taxon>Estrildidae</taxon>
        <taxon>Estrildinae</taxon>
        <taxon>Lonchura</taxon>
    </lineage>
</organism>
<feature type="non-terminal residue" evidence="2">
    <location>
        <position position="110"/>
    </location>
</feature>
<sequence>MKRRYLQGGQGHRNPGRGSTAPGSPPGLASHCPGHAAAHPGQLLGICHPSWECTLHSGFADCHSGLTLCPGLCGFVAEEVTKKSSVGFSCLKCRAPNPKSCLLLSAVPRL</sequence>
<reference evidence="2 3" key="1">
    <citation type="submission" date="2017-05" db="EMBL/GenBank/DDBJ databases">
        <title>Genome of assembly of the Bengalese finch, Lonchura striata domestica.</title>
        <authorList>
            <person name="Colquitt B.M."/>
            <person name="Brainard M.S."/>
        </authorList>
    </citation>
    <scope>NUCLEOTIDE SEQUENCE [LARGE SCALE GENOMIC DNA]</scope>
    <source>
        <strain evidence="2">White83orange57</strain>
    </source>
</reference>